<evidence type="ECO:0000256" key="1">
    <source>
        <dbReference type="SAM" id="MobiDB-lite"/>
    </source>
</evidence>
<reference evidence="3" key="1">
    <citation type="submission" date="2016-08" db="EMBL/GenBank/DDBJ databases">
        <title>VSG repertoire of Trypanosoma brucei EATRO 1125.</title>
        <authorList>
            <person name="Cross G.A."/>
        </authorList>
    </citation>
    <scope>NUCLEOTIDE SEQUENCE</scope>
    <source>
        <strain evidence="3">EATRO 1125</strain>
    </source>
</reference>
<keyword evidence="2" id="KW-0732">Signal</keyword>
<feature type="chain" id="PRO_5012023427" evidence="2">
    <location>
        <begin position="22"/>
        <end position="260"/>
    </location>
</feature>
<sequence length="260" mass="28774">MLFQLMLTGALLYLVNTKAAAGRAPHNCSAINDAHKYAAELIKYTVRAYRQQKSSQTMLHQLQVYTVIAATAKKRCDLMPLTILLTLCAAGETEAAANLEKEAQKNILNLAQALGTSIGIEALAAAEIDGVANPAHGNSVAYKKVQLKSDKAALPTTYCPIGELIQKAQIPGTGDKLTKLWAEIKKTAAGSKPTRGQRSDSDVLCRTQYWHLPNWRLQPHQHKRPQAVRGKPTNCHCRAANKKKGRHTRGWHRRRRLQMQ</sequence>
<evidence type="ECO:0000256" key="2">
    <source>
        <dbReference type="SAM" id="SignalP"/>
    </source>
</evidence>
<evidence type="ECO:0000313" key="3">
    <source>
        <dbReference type="EMBL" id="APD73782.1"/>
    </source>
</evidence>
<proteinExistence type="predicted"/>
<feature type="signal peptide" evidence="2">
    <location>
        <begin position="1"/>
        <end position="21"/>
    </location>
</feature>
<feature type="region of interest" description="Disordered" evidence="1">
    <location>
        <begin position="240"/>
        <end position="260"/>
    </location>
</feature>
<name>A0A1J0R7C5_9TRYP</name>
<dbReference type="AlphaFoldDB" id="A0A1J0R7C5"/>
<accession>A0A1J0R7C5</accession>
<dbReference type="EMBL" id="KX699826">
    <property type="protein sequence ID" value="APD73782.1"/>
    <property type="molecule type" value="Genomic_DNA"/>
</dbReference>
<organism evidence="3">
    <name type="scientific">Trypanosoma brucei</name>
    <dbReference type="NCBI Taxonomy" id="5691"/>
    <lineage>
        <taxon>Eukaryota</taxon>
        <taxon>Discoba</taxon>
        <taxon>Euglenozoa</taxon>
        <taxon>Kinetoplastea</taxon>
        <taxon>Metakinetoplastina</taxon>
        <taxon>Trypanosomatida</taxon>
        <taxon>Trypanosomatidae</taxon>
        <taxon>Trypanosoma</taxon>
    </lineage>
</organism>
<protein>
    <submittedName>
        <fullName evidence="3">Variant surface glycoprotein 1125.1605</fullName>
    </submittedName>
</protein>